<dbReference type="Proteomes" id="UP001138961">
    <property type="component" value="Unassembled WGS sequence"/>
</dbReference>
<dbReference type="EMBL" id="JAJATZ010000003">
    <property type="protein sequence ID" value="MCB5198967.1"/>
    <property type="molecule type" value="Genomic_DNA"/>
</dbReference>
<proteinExistence type="predicted"/>
<reference evidence="1" key="1">
    <citation type="submission" date="2021-10" db="EMBL/GenBank/DDBJ databases">
        <title>Loktanella gaetbuli sp. nov., isolated from a tidal flat.</title>
        <authorList>
            <person name="Park S."/>
            <person name="Yoon J.-H."/>
        </authorList>
    </citation>
    <scope>NUCLEOTIDE SEQUENCE</scope>
    <source>
        <strain evidence="1">TSTF-M6</strain>
    </source>
</reference>
<keyword evidence="2" id="KW-1185">Reference proteome</keyword>
<accession>A0ABS8BTJ6</accession>
<organism evidence="1 2">
    <name type="scientific">Loktanella gaetbuli</name>
    <dbReference type="NCBI Taxonomy" id="2881335"/>
    <lineage>
        <taxon>Bacteria</taxon>
        <taxon>Pseudomonadati</taxon>
        <taxon>Pseudomonadota</taxon>
        <taxon>Alphaproteobacteria</taxon>
        <taxon>Rhodobacterales</taxon>
        <taxon>Roseobacteraceae</taxon>
        <taxon>Loktanella</taxon>
    </lineage>
</organism>
<gene>
    <name evidence="1" type="ORF">LGQ03_06920</name>
</gene>
<keyword evidence="1" id="KW-0560">Oxidoreductase</keyword>
<keyword evidence="1" id="KW-0503">Monooxygenase</keyword>
<dbReference type="InterPro" id="IPR049574">
    <property type="entry name" value="CrtA-like"/>
</dbReference>
<protein>
    <submittedName>
        <fullName evidence="1">Spheroidene monooxygenase</fullName>
    </submittedName>
</protein>
<evidence type="ECO:0000313" key="2">
    <source>
        <dbReference type="Proteomes" id="UP001138961"/>
    </source>
</evidence>
<sequence length="212" mass="22950">MTQMALARGPLRRTPGIGFHKLCGAGVGHGFSPTLNPDTIAILATWNDEATAREQTRTAPVFARYADRASEDYTVLLRTTSARGAWSGVAPFTTGPATDGPLAALTRATIKPSVLRRFWGRVPRLDDLIGGDPNVTFKIGIGEIPMLHQVTFSVWPSLDSMNAFARTGPHAEAIRAVRQEGWFSEELYARFTVLSDRGTWGGTAPLNLKGSL</sequence>
<dbReference type="GO" id="GO:0004497">
    <property type="term" value="F:monooxygenase activity"/>
    <property type="evidence" value="ECO:0007669"/>
    <property type="project" value="UniProtKB-KW"/>
</dbReference>
<comment type="caution">
    <text evidence="1">The sequence shown here is derived from an EMBL/GenBank/DDBJ whole genome shotgun (WGS) entry which is preliminary data.</text>
</comment>
<evidence type="ECO:0000313" key="1">
    <source>
        <dbReference type="EMBL" id="MCB5198967.1"/>
    </source>
</evidence>
<name>A0ABS8BTJ6_9RHOB</name>
<dbReference type="CDD" id="cd21650">
    <property type="entry name" value="CrtA-like"/>
    <property type="match status" value="1"/>
</dbReference>